<evidence type="ECO:0000313" key="6">
    <source>
        <dbReference type="Proteomes" id="UP000215127"/>
    </source>
</evidence>
<feature type="region of interest" description="Disordered" evidence="2">
    <location>
        <begin position="156"/>
        <end position="182"/>
    </location>
</feature>
<keyword evidence="1" id="KW-0539">Nucleus</keyword>
<evidence type="ECO:0000259" key="4">
    <source>
        <dbReference type="PROSITE" id="PS51294"/>
    </source>
</evidence>
<evidence type="ECO:0000256" key="1">
    <source>
        <dbReference type="ARBA" id="ARBA00023242"/>
    </source>
</evidence>
<protein>
    <recommendedName>
        <fullName evidence="7">Myb-like domain-containing protein</fullName>
    </recommendedName>
</protein>
<dbReference type="PANTHER" id="PTHR46734:SF1">
    <property type="entry name" value="TELOMERIC REPEAT-BINDING FACTOR 1"/>
    <property type="match status" value="1"/>
</dbReference>
<accession>A0A1X7S9D2</accession>
<dbReference type="STRING" id="1276538.A0A1X7S9D2"/>
<dbReference type="SUPFAM" id="SSF46689">
    <property type="entry name" value="Homeodomain-like"/>
    <property type="match status" value="2"/>
</dbReference>
<organism evidence="5 6">
    <name type="scientific">Zymoseptoria tritici (strain ST99CH_3D7)</name>
    <dbReference type="NCBI Taxonomy" id="1276538"/>
    <lineage>
        <taxon>Eukaryota</taxon>
        <taxon>Fungi</taxon>
        <taxon>Dikarya</taxon>
        <taxon>Ascomycota</taxon>
        <taxon>Pezizomycotina</taxon>
        <taxon>Dothideomycetes</taxon>
        <taxon>Dothideomycetidae</taxon>
        <taxon>Mycosphaerellales</taxon>
        <taxon>Mycosphaerellaceae</taxon>
        <taxon>Zymoseptoria</taxon>
    </lineage>
</organism>
<dbReference type="InterPro" id="IPR009057">
    <property type="entry name" value="Homeodomain-like_sf"/>
</dbReference>
<dbReference type="InterPro" id="IPR052450">
    <property type="entry name" value="TRBD-Containing_Protein"/>
</dbReference>
<feature type="domain" description="HTH myb-type" evidence="4">
    <location>
        <begin position="175"/>
        <end position="234"/>
    </location>
</feature>
<reference evidence="5 6" key="1">
    <citation type="submission" date="2016-06" db="EMBL/GenBank/DDBJ databases">
        <authorList>
            <person name="Kjaerup R.B."/>
            <person name="Dalgaard T.S."/>
            <person name="Juul-Madsen H.R."/>
        </authorList>
    </citation>
    <scope>NUCLEOTIDE SEQUENCE [LARGE SCALE GENOMIC DNA]</scope>
</reference>
<sequence>MPCRMASGKHVPDSAAYRPTSLNFINHPNPIEPHAQIQKHPLNGTPRLENARLEANPSTVSGHDIFDLILEPSAERPAKRKKVADNNVLDLPRPTVRNQAKRLRIPPTLSGLHQPPPDARLLPSINVEKPHAPTLPQKENIPDSARPEQVIVEKQVPPPATREDTSAEKTTKSQTKRLKRHRWTEQETGDLLKGVAKFGIGNWTKILNCPDYDFGKRTAMDLKDRFRVYCPNDYKNGRSREAGKRATIEVVEKVSVQATEMPAERTDNNLKEKDATRARRTRVVDSAPHRVTTSKLKSLGIDEPFAKAERRPRHGYTTEEDEAILKGFRKHGNSWVSIRSDPSLGLSHRKATDLRDRMRTKFTEEFAKAGLTPRPEKAAEVAPKAGSPPVNQATEQRLASRYTHDDHAQQNTAVSAPTTNSTTTARSTVLHDRQRHMQPFHYTLDDIFLGTPSSFNDDYDYTEPDASSEPIVLDRGILDWATADAARTSAAMTSNADSARDGATARDVVTNSGGIDPLMTLVLPRPHGLRPSTIVQSTHSSHNTNPNTTTSLPSLADLLPMDYTNGNTSSEQLELPSLMQWYNNTLSEDRGTTTAGGVNLTLEELLS</sequence>
<dbReference type="Gene3D" id="1.10.10.60">
    <property type="entry name" value="Homeodomain-like"/>
    <property type="match status" value="1"/>
</dbReference>
<proteinExistence type="predicted"/>
<evidence type="ECO:0000259" key="3">
    <source>
        <dbReference type="PROSITE" id="PS50090"/>
    </source>
</evidence>
<dbReference type="InterPro" id="IPR001005">
    <property type="entry name" value="SANT/Myb"/>
</dbReference>
<dbReference type="PROSITE" id="PS50090">
    <property type="entry name" value="MYB_LIKE"/>
    <property type="match status" value="1"/>
</dbReference>
<feature type="domain" description="Myb-like" evidence="3">
    <location>
        <begin position="175"/>
        <end position="230"/>
    </location>
</feature>
<dbReference type="PROSITE" id="PS51294">
    <property type="entry name" value="HTH_MYB"/>
    <property type="match status" value="1"/>
</dbReference>
<feature type="compositionally biased region" description="Low complexity" evidence="2">
    <location>
        <begin position="537"/>
        <end position="555"/>
    </location>
</feature>
<feature type="region of interest" description="Disordered" evidence="2">
    <location>
        <begin position="365"/>
        <end position="393"/>
    </location>
</feature>
<feature type="compositionally biased region" description="Basic and acidic residues" evidence="2">
    <location>
        <begin position="161"/>
        <end position="171"/>
    </location>
</feature>
<dbReference type="AlphaFoldDB" id="A0A1X7S9D2"/>
<name>A0A1X7S9D2_ZYMT9</name>
<dbReference type="PANTHER" id="PTHR46734">
    <property type="entry name" value="TELOMERIC REPEAT-BINDING FACTOR 1 TERF1"/>
    <property type="match status" value="1"/>
</dbReference>
<dbReference type="Proteomes" id="UP000215127">
    <property type="component" value="Chromosome 13"/>
</dbReference>
<evidence type="ECO:0008006" key="7">
    <source>
        <dbReference type="Google" id="ProtNLM"/>
    </source>
</evidence>
<feature type="region of interest" description="Disordered" evidence="2">
    <location>
        <begin position="405"/>
        <end position="432"/>
    </location>
</feature>
<dbReference type="CDD" id="cd11660">
    <property type="entry name" value="SANT_TRF"/>
    <property type="match status" value="2"/>
</dbReference>
<dbReference type="SMART" id="SM00717">
    <property type="entry name" value="SANT"/>
    <property type="match status" value="2"/>
</dbReference>
<dbReference type="Gene3D" id="1.10.246.220">
    <property type="match status" value="1"/>
</dbReference>
<evidence type="ECO:0000313" key="5">
    <source>
        <dbReference type="EMBL" id="SMQ56278.1"/>
    </source>
</evidence>
<feature type="region of interest" description="Disordered" evidence="2">
    <location>
        <begin position="535"/>
        <end position="555"/>
    </location>
</feature>
<gene>
    <name evidence="5" type="ORF">ZT3D7_G11433</name>
</gene>
<evidence type="ECO:0000256" key="2">
    <source>
        <dbReference type="SAM" id="MobiDB-lite"/>
    </source>
</evidence>
<feature type="compositionally biased region" description="Low complexity" evidence="2">
    <location>
        <begin position="412"/>
        <end position="428"/>
    </location>
</feature>
<keyword evidence="6" id="KW-1185">Reference proteome</keyword>
<dbReference type="EMBL" id="LT853704">
    <property type="protein sequence ID" value="SMQ56278.1"/>
    <property type="molecule type" value="Genomic_DNA"/>
</dbReference>
<dbReference type="InterPro" id="IPR017930">
    <property type="entry name" value="Myb_dom"/>
</dbReference>
<dbReference type="Pfam" id="PF00249">
    <property type="entry name" value="Myb_DNA-binding"/>
    <property type="match status" value="1"/>
</dbReference>